<sequence length="75" mass="8282">MAVIEQHYREVVAALDKELGTAYTFAYFWATRRPDAEYPLLEEVVGEIVNGPFSASGAGDDPISAYDWVSSGMHL</sequence>
<dbReference type="KEGG" id="nano:G5V58_18340"/>
<accession>A0A6G6WGK9</accession>
<proteinExistence type="predicted"/>
<gene>
    <name evidence="1" type="ORF">G5V58_18340</name>
</gene>
<organism evidence="1 2">
    <name type="scientific">Nocardioides anomalus</name>
    <dbReference type="NCBI Taxonomy" id="2712223"/>
    <lineage>
        <taxon>Bacteria</taxon>
        <taxon>Bacillati</taxon>
        <taxon>Actinomycetota</taxon>
        <taxon>Actinomycetes</taxon>
        <taxon>Propionibacteriales</taxon>
        <taxon>Nocardioidaceae</taxon>
        <taxon>Nocardioides</taxon>
    </lineage>
</organism>
<dbReference type="EMBL" id="CP049257">
    <property type="protein sequence ID" value="QIG44481.1"/>
    <property type="molecule type" value="Genomic_DNA"/>
</dbReference>
<dbReference type="AlphaFoldDB" id="A0A6G6WGK9"/>
<evidence type="ECO:0000313" key="2">
    <source>
        <dbReference type="Proteomes" id="UP000502996"/>
    </source>
</evidence>
<evidence type="ECO:0000313" key="1">
    <source>
        <dbReference type="EMBL" id="QIG44481.1"/>
    </source>
</evidence>
<dbReference type="RefSeq" id="WP_165235977.1">
    <property type="nucleotide sequence ID" value="NZ_CP049257.1"/>
</dbReference>
<dbReference type="Proteomes" id="UP000502996">
    <property type="component" value="Chromosome"/>
</dbReference>
<keyword evidence="2" id="KW-1185">Reference proteome</keyword>
<protein>
    <submittedName>
        <fullName evidence="1">Uncharacterized protein</fullName>
    </submittedName>
</protein>
<reference evidence="1 2" key="1">
    <citation type="submission" date="2020-02" db="EMBL/GenBank/DDBJ databases">
        <title>Full genome sequence of Nocardioides sp. R-3366.</title>
        <authorList>
            <person name="Im W.-T."/>
        </authorList>
    </citation>
    <scope>NUCLEOTIDE SEQUENCE [LARGE SCALE GENOMIC DNA]</scope>
    <source>
        <strain evidence="1 2">R-3366</strain>
    </source>
</reference>
<name>A0A6G6WGK9_9ACTN</name>